<dbReference type="PANTHER" id="PTHR48280:SF1">
    <property type="entry name" value="CUE DOMAIN-CONTAINING PROTEIN"/>
    <property type="match status" value="1"/>
</dbReference>
<dbReference type="PANTHER" id="PTHR48280">
    <property type="entry name" value="OS05G0394900 PROTEIN"/>
    <property type="match status" value="1"/>
</dbReference>
<accession>A0A5D2YNN3</accession>
<organism evidence="2 3">
    <name type="scientific">Gossypium mustelinum</name>
    <name type="common">Cotton</name>
    <name type="synonym">Gossypium caicoense</name>
    <dbReference type="NCBI Taxonomy" id="34275"/>
    <lineage>
        <taxon>Eukaryota</taxon>
        <taxon>Viridiplantae</taxon>
        <taxon>Streptophyta</taxon>
        <taxon>Embryophyta</taxon>
        <taxon>Tracheophyta</taxon>
        <taxon>Spermatophyta</taxon>
        <taxon>Magnoliopsida</taxon>
        <taxon>eudicotyledons</taxon>
        <taxon>Gunneridae</taxon>
        <taxon>Pentapetalae</taxon>
        <taxon>rosids</taxon>
        <taxon>malvids</taxon>
        <taxon>Malvales</taxon>
        <taxon>Malvaceae</taxon>
        <taxon>Malvoideae</taxon>
        <taxon>Gossypium</taxon>
    </lineage>
</organism>
<evidence type="ECO:0000256" key="1">
    <source>
        <dbReference type="SAM" id="Coils"/>
    </source>
</evidence>
<feature type="coiled-coil region" evidence="1">
    <location>
        <begin position="254"/>
        <end position="298"/>
    </location>
</feature>
<gene>
    <name evidence="2" type="ORF">E1A91_A07G138700v1</name>
</gene>
<proteinExistence type="predicted"/>
<reference evidence="2 3" key="1">
    <citation type="submission" date="2019-07" db="EMBL/GenBank/DDBJ databases">
        <title>WGS assembly of Gossypium mustelinum.</title>
        <authorList>
            <person name="Chen Z.J."/>
            <person name="Sreedasyam A."/>
            <person name="Ando A."/>
            <person name="Song Q."/>
            <person name="De L."/>
            <person name="Hulse-Kemp A."/>
            <person name="Ding M."/>
            <person name="Ye W."/>
            <person name="Kirkbride R."/>
            <person name="Jenkins J."/>
            <person name="Plott C."/>
            <person name="Lovell J."/>
            <person name="Lin Y.-M."/>
            <person name="Vaughn R."/>
            <person name="Liu B."/>
            <person name="Li W."/>
            <person name="Simpson S."/>
            <person name="Scheffler B."/>
            <person name="Saski C."/>
            <person name="Grover C."/>
            <person name="Hu G."/>
            <person name="Conover J."/>
            <person name="Carlson J."/>
            <person name="Shu S."/>
            <person name="Boston L."/>
            <person name="Williams M."/>
            <person name="Peterson D."/>
            <person name="Mcgee K."/>
            <person name="Jones D."/>
            <person name="Wendel J."/>
            <person name="Stelly D."/>
            <person name="Grimwood J."/>
            <person name="Schmutz J."/>
        </authorList>
    </citation>
    <scope>NUCLEOTIDE SEQUENCE [LARGE SCALE GENOMIC DNA]</scope>
    <source>
        <strain evidence="2">1408120.09</strain>
    </source>
</reference>
<evidence type="ECO:0000313" key="3">
    <source>
        <dbReference type="Proteomes" id="UP000323597"/>
    </source>
</evidence>
<name>A0A5D2YNN3_GOSMU</name>
<sequence>MPMDRTLQSESMRSPTVLSIECIKGSSKADEWTVDMLQTGDIVEEIRIGSGSALSHKAPFKGGKSGVQKILHTSYRNKETSILVRVRRASDEFAQLQACIVPNETGGKKQYMLRSIADPNYTVGFSDRSESECFELQDQTTDIEDGFPRTPQVAPFTSANDTAPLLENGSSDDKLNFDGPMDFNKDLCRSSSFNGTMVGEENAVSMLVPSYSQEQLPEIFVGLKSQQGCIGEMSDVEDETFNTVVSRSSQTCRIDLLEEIIEDAKDNKKILFQTMQSIMNLMKEVELQEAAVEQAKEEAARGAWIFSSRWRNLNRCCHMQRK</sequence>
<dbReference type="Proteomes" id="UP000323597">
    <property type="component" value="Chromosome A07"/>
</dbReference>
<protein>
    <submittedName>
        <fullName evidence="2">Uncharacterized protein</fullName>
    </submittedName>
</protein>
<dbReference type="EMBL" id="CM017642">
    <property type="protein sequence ID" value="TYJ26701.1"/>
    <property type="molecule type" value="Genomic_DNA"/>
</dbReference>
<keyword evidence="1" id="KW-0175">Coiled coil</keyword>
<evidence type="ECO:0000313" key="2">
    <source>
        <dbReference type="EMBL" id="TYJ26701.1"/>
    </source>
</evidence>
<keyword evidence="3" id="KW-1185">Reference proteome</keyword>
<dbReference type="AlphaFoldDB" id="A0A5D2YNN3"/>